<dbReference type="SUPFAM" id="SSF52540">
    <property type="entry name" value="P-loop containing nucleoside triphosphate hydrolases"/>
    <property type="match status" value="1"/>
</dbReference>
<dbReference type="EnsemblMetazoa" id="CLYHEMT013238.1">
    <property type="protein sequence ID" value="CLYHEMP013238.1"/>
    <property type="gene ID" value="CLYHEMG013238"/>
</dbReference>
<proteinExistence type="predicted"/>
<organism evidence="1 2">
    <name type="scientific">Clytia hemisphaerica</name>
    <dbReference type="NCBI Taxonomy" id="252671"/>
    <lineage>
        <taxon>Eukaryota</taxon>
        <taxon>Metazoa</taxon>
        <taxon>Cnidaria</taxon>
        <taxon>Hydrozoa</taxon>
        <taxon>Hydroidolina</taxon>
        <taxon>Leptothecata</taxon>
        <taxon>Obeliida</taxon>
        <taxon>Clytiidae</taxon>
        <taxon>Clytia</taxon>
    </lineage>
</organism>
<dbReference type="Proteomes" id="UP000594262">
    <property type="component" value="Unplaced"/>
</dbReference>
<reference evidence="1" key="1">
    <citation type="submission" date="2021-01" db="UniProtKB">
        <authorList>
            <consortium name="EnsemblMetazoa"/>
        </authorList>
    </citation>
    <scope>IDENTIFICATION</scope>
</reference>
<protein>
    <submittedName>
        <fullName evidence="1">Uncharacterized protein</fullName>
    </submittedName>
</protein>
<sequence>KKKTTMASICQKILLLGPSRIDPTKCHPGSSLYAQIKRNGEMTLQRQQRQFNLGNSETFSDPIIAADYLLEREYGETALFDTTQHGAVFIPPTFMSYQYKKKSTVAVLDYDVKKDIERLLHNLLHHSPNYWFTTDLRDFISSQGFGDTIDQKYFSKWILNLKIKYLIMQELNTDEVCLPPITLEPDVFIKGCIQEICSKSIKTSMIILLGEYSNIPFKRLLRQKVDENPPTDSNLRWLFDLEISELGEKVQNEFYDKLSSLQDDDVLSDTVVLSSIGFITNVRNRMQQELDFFIISWPRKLIICIESKRTITDRIFEQLEMHQFLLETKFGDQLGHGWTFFPVILSEFDKFSFSSRHYITTCTDIKSWLVSIFQHYPVVPMWTTFNNTLSQTKDVLRLIIFTLHASKHAPITTTNWVEYINSAIDNVATSDNILFYSKEQLAVMSLDNDKYNKLIITAGWGTGKSLLLTNKAIQMNSDPYYKERVMYVLANGPFKGINTMLYHRLKFDLEKNHGIFVKEIAKKGGSRTDLLDDIKQHKAKAMFIDEFDLRTGDETVNKILELCDMVWIVPSTESMYFNDNCNGFKEQFTTLNLSHNFRNCRSVVKSTKMVADETDYLFKEGIVMPPSNFPSGTAPTVMFVRSIRDAVSRSRKITMAGILVIKNDFNWNQADIEMLNDLNENWKIYSFDQNDFQHNDNPYTFLQDGNILVIDGFLAIGFEWPVVIVFEDMSNDVTYHECNYMMRCSTNLLIVKKPSQCRP</sequence>
<dbReference type="InterPro" id="IPR027417">
    <property type="entry name" value="P-loop_NTPase"/>
</dbReference>
<evidence type="ECO:0000313" key="2">
    <source>
        <dbReference type="Proteomes" id="UP000594262"/>
    </source>
</evidence>
<accession>A0A7M6DJL4</accession>
<dbReference type="AlphaFoldDB" id="A0A7M6DJL4"/>
<name>A0A7M6DJL4_9CNID</name>
<evidence type="ECO:0000313" key="1">
    <source>
        <dbReference type="EnsemblMetazoa" id="CLYHEMP013238.1"/>
    </source>
</evidence>
<keyword evidence="2" id="KW-1185">Reference proteome</keyword>